<sequence length="107" mass="12320">MKLLTSKAIQGYRDYTKRTIAYAKYKVGSTYHKTKIESVDVTEEGIVEVRFKIEAATTGAATVTEIQLYDTNNDLWLSKQEFLEMNSVAEGFYYVCQLEISEREVEE</sequence>
<evidence type="ECO:0000313" key="1">
    <source>
        <dbReference type="EMBL" id="MCB5492732.1"/>
    </source>
</evidence>
<accession>A0AAJ1AX11</accession>
<dbReference type="EMBL" id="JAJBNC010000004">
    <property type="protein sequence ID" value="MCB5492732.1"/>
    <property type="molecule type" value="Genomic_DNA"/>
</dbReference>
<gene>
    <name evidence="1" type="ORF">LIQ10_03105</name>
</gene>
<dbReference type="AlphaFoldDB" id="A0AAJ1AX11"/>
<name>A0AAJ1AX11_MEDGN</name>
<organism evidence="1 2">
    <name type="scientific">Mediterraneibacter gnavus</name>
    <name type="common">Ruminococcus gnavus</name>
    <dbReference type="NCBI Taxonomy" id="33038"/>
    <lineage>
        <taxon>Bacteria</taxon>
        <taxon>Bacillati</taxon>
        <taxon>Bacillota</taxon>
        <taxon>Clostridia</taxon>
        <taxon>Lachnospirales</taxon>
        <taxon>Lachnospiraceae</taxon>
        <taxon>Mediterraneibacter</taxon>
    </lineage>
</organism>
<comment type="caution">
    <text evidence="1">The sequence shown here is derived from an EMBL/GenBank/DDBJ whole genome shotgun (WGS) entry which is preliminary data.</text>
</comment>
<dbReference type="Proteomes" id="UP001297422">
    <property type="component" value="Unassembled WGS sequence"/>
</dbReference>
<reference evidence="1" key="1">
    <citation type="submission" date="2021-10" db="EMBL/GenBank/DDBJ databases">
        <title>Collection of gut derived symbiotic bacterial strains cultured from healthy donors.</title>
        <authorList>
            <person name="Lin H."/>
            <person name="Littmann E."/>
            <person name="Claire K."/>
            <person name="Pamer E."/>
        </authorList>
    </citation>
    <scope>NUCLEOTIDE SEQUENCE</scope>
    <source>
        <strain evidence="1">MSK.23.4</strain>
    </source>
</reference>
<proteinExistence type="predicted"/>
<protein>
    <submittedName>
        <fullName evidence="1">Uncharacterized protein</fullName>
    </submittedName>
</protein>
<dbReference type="RefSeq" id="WP_173878502.1">
    <property type="nucleotide sequence ID" value="NZ_JAAIMT010000003.1"/>
</dbReference>
<evidence type="ECO:0000313" key="2">
    <source>
        <dbReference type="Proteomes" id="UP001297422"/>
    </source>
</evidence>